<evidence type="ECO:0000256" key="9">
    <source>
        <dbReference type="ARBA" id="ARBA00023065"/>
    </source>
</evidence>
<keyword evidence="12 19" id="KW-0675">Receptor</keyword>
<dbReference type="CDD" id="cd01347">
    <property type="entry name" value="ligand_gated_channel"/>
    <property type="match status" value="1"/>
</dbReference>
<evidence type="ECO:0000256" key="1">
    <source>
        <dbReference type="ARBA" id="ARBA00004571"/>
    </source>
</evidence>
<evidence type="ECO:0000313" key="20">
    <source>
        <dbReference type="Proteomes" id="UP001501523"/>
    </source>
</evidence>
<feature type="domain" description="TonB-dependent receptor-like beta-barrel" evidence="17">
    <location>
        <begin position="233"/>
        <end position="675"/>
    </location>
</feature>
<dbReference type="PANTHER" id="PTHR32552">
    <property type="entry name" value="FERRICHROME IRON RECEPTOR-RELATED"/>
    <property type="match status" value="1"/>
</dbReference>
<evidence type="ECO:0000256" key="11">
    <source>
        <dbReference type="ARBA" id="ARBA00023136"/>
    </source>
</evidence>
<keyword evidence="7" id="KW-0732">Signal</keyword>
<dbReference type="Gene3D" id="2.170.130.10">
    <property type="entry name" value="TonB-dependent receptor, plug domain"/>
    <property type="match status" value="1"/>
</dbReference>
<comment type="subcellular location">
    <subcellularLocation>
        <location evidence="1 14">Cell outer membrane</location>
        <topology evidence="1 14">Multi-pass membrane protein</topology>
    </subcellularLocation>
</comment>
<dbReference type="Pfam" id="PF00593">
    <property type="entry name" value="TonB_dep_Rec_b-barrel"/>
    <property type="match status" value="1"/>
</dbReference>
<feature type="domain" description="TonB-dependent receptor plug" evidence="18">
    <location>
        <begin position="65"/>
        <end position="161"/>
    </location>
</feature>
<evidence type="ECO:0000256" key="7">
    <source>
        <dbReference type="ARBA" id="ARBA00022729"/>
    </source>
</evidence>
<proteinExistence type="inferred from homology"/>
<accession>A0ABN1IH41</accession>
<reference evidence="19 20" key="1">
    <citation type="journal article" date="2019" name="Int. J. Syst. Evol. Microbiol.">
        <title>The Global Catalogue of Microorganisms (GCM) 10K type strain sequencing project: providing services to taxonomists for standard genome sequencing and annotation.</title>
        <authorList>
            <consortium name="The Broad Institute Genomics Platform"/>
            <consortium name="The Broad Institute Genome Sequencing Center for Infectious Disease"/>
            <person name="Wu L."/>
            <person name="Ma J."/>
        </authorList>
    </citation>
    <scope>NUCLEOTIDE SEQUENCE [LARGE SCALE GENOMIC DNA]</scope>
    <source>
        <strain evidence="19 20">JCM 15421</strain>
    </source>
</reference>
<dbReference type="InterPro" id="IPR010917">
    <property type="entry name" value="TonB_rcpt_CS"/>
</dbReference>
<keyword evidence="11 14" id="KW-0472">Membrane</keyword>
<dbReference type="NCBIfam" id="TIGR01783">
    <property type="entry name" value="TonB-siderophor"/>
    <property type="match status" value="1"/>
</dbReference>
<dbReference type="InterPro" id="IPR012910">
    <property type="entry name" value="Plug_dom"/>
</dbReference>
<evidence type="ECO:0000256" key="12">
    <source>
        <dbReference type="ARBA" id="ARBA00023170"/>
    </source>
</evidence>
<dbReference type="PROSITE" id="PS01156">
    <property type="entry name" value="TONB_DEPENDENT_REC_2"/>
    <property type="match status" value="1"/>
</dbReference>
<evidence type="ECO:0000256" key="6">
    <source>
        <dbReference type="ARBA" id="ARBA00022692"/>
    </source>
</evidence>
<evidence type="ECO:0000256" key="14">
    <source>
        <dbReference type="PROSITE-ProRule" id="PRU01360"/>
    </source>
</evidence>
<evidence type="ECO:0000256" key="8">
    <source>
        <dbReference type="ARBA" id="ARBA00023004"/>
    </source>
</evidence>
<evidence type="ECO:0000256" key="3">
    <source>
        <dbReference type="ARBA" id="ARBA00022448"/>
    </source>
</evidence>
<keyword evidence="6 14" id="KW-0812">Transmembrane</keyword>
<dbReference type="SUPFAM" id="SSF56935">
    <property type="entry name" value="Porins"/>
    <property type="match status" value="1"/>
</dbReference>
<evidence type="ECO:0000256" key="10">
    <source>
        <dbReference type="ARBA" id="ARBA00023077"/>
    </source>
</evidence>
<evidence type="ECO:0000259" key="18">
    <source>
        <dbReference type="Pfam" id="PF07715"/>
    </source>
</evidence>
<evidence type="ECO:0000256" key="13">
    <source>
        <dbReference type="ARBA" id="ARBA00023237"/>
    </source>
</evidence>
<organism evidence="19 20">
    <name type="scientific">Dokdonella soli</name>
    <dbReference type="NCBI Taxonomy" id="529810"/>
    <lineage>
        <taxon>Bacteria</taxon>
        <taxon>Pseudomonadati</taxon>
        <taxon>Pseudomonadota</taxon>
        <taxon>Gammaproteobacteria</taxon>
        <taxon>Lysobacterales</taxon>
        <taxon>Rhodanobacteraceae</taxon>
        <taxon>Dokdonella</taxon>
    </lineage>
</organism>
<evidence type="ECO:0000256" key="15">
    <source>
        <dbReference type="PROSITE-ProRule" id="PRU10144"/>
    </source>
</evidence>
<evidence type="ECO:0000259" key="17">
    <source>
        <dbReference type="Pfam" id="PF00593"/>
    </source>
</evidence>
<dbReference type="InterPro" id="IPR000531">
    <property type="entry name" value="Beta-barrel_TonB"/>
</dbReference>
<feature type="short sequence motif" description="TonB C-terminal box" evidence="15">
    <location>
        <begin position="689"/>
        <end position="706"/>
    </location>
</feature>
<keyword evidence="20" id="KW-1185">Reference proteome</keyword>
<comment type="caution">
    <text evidence="19">The sequence shown here is derived from an EMBL/GenBank/DDBJ whole genome shotgun (WGS) entry which is preliminary data.</text>
</comment>
<dbReference type="InterPro" id="IPR010105">
    <property type="entry name" value="TonB_sidphr_rcpt"/>
</dbReference>
<keyword evidence="5" id="KW-0410">Iron transport</keyword>
<dbReference type="InterPro" id="IPR036942">
    <property type="entry name" value="Beta-barrel_TonB_sf"/>
</dbReference>
<evidence type="ECO:0000256" key="2">
    <source>
        <dbReference type="ARBA" id="ARBA00009810"/>
    </source>
</evidence>
<gene>
    <name evidence="19" type="ORF">GCM10009105_16850</name>
</gene>
<dbReference type="PANTHER" id="PTHR32552:SF68">
    <property type="entry name" value="FERRICHROME OUTER MEMBRANE TRANSPORTER_PHAGE RECEPTOR"/>
    <property type="match status" value="1"/>
</dbReference>
<evidence type="ECO:0000256" key="4">
    <source>
        <dbReference type="ARBA" id="ARBA00022452"/>
    </source>
</evidence>
<keyword evidence="8" id="KW-0408">Iron</keyword>
<comment type="similarity">
    <text evidence="2 14 16">Belongs to the TonB-dependent receptor family.</text>
</comment>
<keyword evidence="4 14" id="KW-1134">Transmembrane beta strand</keyword>
<dbReference type="InterPro" id="IPR039426">
    <property type="entry name" value="TonB-dep_rcpt-like"/>
</dbReference>
<keyword evidence="13 14" id="KW-0998">Cell outer membrane</keyword>
<evidence type="ECO:0000256" key="16">
    <source>
        <dbReference type="RuleBase" id="RU003357"/>
    </source>
</evidence>
<dbReference type="Pfam" id="PF07715">
    <property type="entry name" value="Plug"/>
    <property type="match status" value="1"/>
</dbReference>
<dbReference type="PROSITE" id="PS52016">
    <property type="entry name" value="TONB_DEPENDENT_REC_3"/>
    <property type="match status" value="1"/>
</dbReference>
<sequence length="706" mass="76664">MCPDLTLTEARAAEAPDATELDAGDADADRLDAPCTALDAVEVSASGKGYRAERSSTATKTDTLLRDIPQSMSVVTQDQIRDQAIQSMAEAVRYVPGIGFAQGEGNRDTAIFRGNSSTADFYIDGIRDDTQYFRDLYNIERVEALKGPNAMIFGRGGSGGVINRVSKAPGWSNTRELGLTAGSWNDRRITGDVDQALSDTLALRVTGVHEDSDSYRDGYSLERWGINPTLSFRAGESTLITAGYEHFRDERTADRGIPSFQGRPLETDPSTFFGSAALSPTHAEVDALNLLIDHEFGNGATLRNRTRYADYTKFYQNVFPGAVNAAGTEVALSAYSNATDRTNLFNQTDLTFNFTTGALRHEVLVGGEIGRQDTDNLRLTGYFTSLGANATSVNVPVTRPIAPLPIVFAPSATDANNSGQASVAALYAQDQIELTPGLRAILGVRQDRFEIDLRNNRNGALVSATDSPLSPRAGLVYKPLEPLSLYASYSVAYMPRAGEQLSSLSASNRSLEPEKFRNVEIGAKWDLRPDLAATLAVYRLDRSNVAVPDPADPTLSILVDGQTTKGVELGVAGNLTQAWQVIGGYAYQDGEITRTQSASAQAGARLAQLQEHTFSLWNRYDFSPAWGVGLGTIHRSAMFTSTDNHVTLPGFTRFDAAVYYTVNDNLRIQANVENLFDRKYYANANSNNNITPGTPRSLRVGVNLRF</sequence>
<evidence type="ECO:0000313" key="19">
    <source>
        <dbReference type="EMBL" id="GAA0713433.1"/>
    </source>
</evidence>
<protein>
    <submittedName>
        <fullName evidence="19">TonB-dependent siderophore receptor</fullName>
    </submittedName>
</protein>
<keyword evidence="9" id="KW-0406">Ion transport</keyword>
<dbReference type="Gene3D" id="2.40.170.20">
    <property type="entry name" value="TonB-dependent receptor, beta-barrel domain"/>
    <property type="match status" value="1"/>
</dbReference>
<keyword evidence="10 16" id="KW-0798">TonB box</keyword>
<keyword evidence="3 14" id="KW-0813">Transport</keyword>
<name>A0ABN1IH41_9GAMM</name>
<dbReference type="Proteomes" id="UP001501523">
    <property type="component" value="Unassembled WGS sequence"/>
</dbReference>
<dbReference type="InterPro" id="IPR037066">
    <property type="entry name" value="Plug_dom_sf"/>
</dbReference>
<dbReference type="EMBL" id="BAAAEU010000007">
    <property type="protein sequence ID" value="GAA0713433.1"/>
    <property type="molecule type" value="Genomic_DNA"/>
</dbReference>
<evidence type="ECO:0000256" key="5">
    <source>
        <dbReference type="ARBA" id="ARBA00022496"/>
    </source>
</evidence>